<keyword evidence="2" id="KW-1185">Reference proteome</keyword>
<evidence type="ECO:0000313" key="2">
    <source>
        <dbReference type="Proteomes" id="UP001215598"/>
    </source>
</evidence>
<evidence type="ECO:0000313" key="1">
    <source>
        <dbReference type="EMBL" id="KAJ7731235.1"/>
    </source>
</evidence>
<organism evidence="1 2">
    <name type="scientific">Mycena metata</name>
    <dbReference type="NCBI Taxonomy" id="1033252"/>
    <lineage>
        <taxon>Eukaryota</taxon>
        <taxon>Fungi</taxon>
        <taxon>Dikarya</taxon>
        <taxon>Basidiomycota</taxon>
        <taxon>Agaricomycotina</taxon>
        <taxon>Agaricomycetes</taxon>
        <taxon>Agaricomycetidae</taxon>
        <taxon>Agaricales</taxon>
        <taxon>Marasmiineae</taxon>
        <taxon>Mycenaceae</taxon>
        <taxon>Mycena</taxon>
    </lineage>
</organism>
<protein>
    <submittedName>
        <fullName evidence="1">Uncharacterized protein</fullName>
    </submittedName>
</protein>
<gene>
    <name evidence="1" type="ORF">B0H16DRAFT_1893405</name>
</gene>
<dbReference type="AlphaFoldDB" id="A0AAD7HYT3"/>
<dbReference type="Proteomes" id="UP001215598">
    <property type="component" value="Unassembled WGS sequence"/>
</dbReference>
<accession>A0AAD7HYT3</accession>
<reference evidence="1" key="1">
    <citation type="submission" date="2023-03" db="EMBL/GenBank/DDBJ databases">
        <title>Massive genome expansion in bonnet fungi (Mycena s.s.) driven by repeated elements and novel gene families across ecological guilds.</title>
        <authorList>
            <consortium name="Lawrence Berkeley National Laboratory"/>
            <person name="Harder C.B."/>
            <person name="Miyauchi S."/>
            <person name="Viragh M."/>
            <person name="Kuo A."/>
            <person name="Thoen E."/>
            <person name="Andreopoulos B."/>
            <person name="Lu D."/>
            <person name="Skrede I."/>
            <person name="Drula E."/>
            <person name="Henrissat B."/>
            <person name="Morin E."/>
            <person name="Kohler A."/>
            <person name="Barry K."/>
            <person name="LaButti K."/>
            <person name="Morin E."/>
            <person name="Salamov A."/>
            <person name="Lipzen A."/>
            <person name="Mereny Z."/>
            <person name="Hegedus B."/>
            <person name="Baldrian P."/>
            <person name="Stursova M."/>
            <person name="Weitz H."/>
            <person name="Taylor A."/>
            <person name="Grigoriev I.V."/>
            <person name="Nagy L.G."/>
            <person name="Martin F."/>
            <person name="Kauserud H."/>
        </authorList>
    </citation>
    <scope>NUCLEOTIDE SEQUENCE</scope>
    <source>
        <strain evidence="1">CBHHK182m</strain>
    </source>
</reference>
<sequence>MRKPDAVYSLLQKSLHIAPYITRLHIEFEFISDEILAGDTKSLIKIFNRLKNVQSCTASSIPNGHIHASLLSGFLAFLSRQPLRALHINAADPLLPVVCLRLLTLAPVISFTFVLLGDDNDFPMPDSQPAVPRMRELTLGAYTANVNTLLARTQPRGYTQGLLRISVHCRDDPANDIVFANAGTLEHIVFRLGGGPPAIPLLPALRSVQLSSWREHQKPGFFDLISTILDSSPLLSGLTLEFPVKHADLHIRPELLHRLDTALVEHTAAPSIQWRASQVWSDDEKAAFADFVAQVRRGMPRVDEKHRLMLEAV</sequence>
<comment type="caution">
    <text evidence="1">The sequence shown here is derived from an EMBL/GenBank/DDBJ whole genome shotgun (WGS) entry which is preliminary data.</text>
</comment>
<proteinExistence type="predicted"/>
<name>A0AAD7HYT3_9AGAR</name>
<dbReference type="EMBL" id="JARKIB010000154">
    <property type="protein sequence ID" value="KAJ7731235.1"/>
    <property type="molecule type" value="Genomic_DNA"/>
</dbReference>